<keyword evidence="2" id="KW-1185">Reference proteome</keyword>
<proteinExistence type="predicted"/>
<evidence type="ECO:0000313" key="2">
    <source>
        <dbReference type="Proteomes" id="UP000270342"/>
    </source>
</evidence>
<comment type="caution">
    <text evidence="1">The sequence shown here is derived from an EMBL/GenBank/DDBJ whole genome shotgun (WGS) entry which is preliminary data.</text>
</comment>
<accession>A0A494XW75</accession>
<reference evidence="1 2" key="1">
    <citation type="submission" date="2018-10" db="EMBL/GenBank/DDBJ databases">
        <title>Robbsia sp. DHC34, isolated from soil.</title>
        <authorList>
            <person name="Gao Z.-H."/>
            <person name="Qiu L.-H."/>
        </authorList>
    </citation>
    <scope>NUCLEOTIDE SEQUENCE [LARGE SCALE GENOMIC DNA]</scope>
    <source>
        <strain evidence="1 2">DHC34</strain>
    </source>
</reference>
<sequence>MHDTLMPLLKSRTADAHRRLEAALDLMRDDLTLEDYGALISAFHGFIAAWEHRARARIPAPLVAAFDARCKTAALRDDLQALGRPVTDADPLTLARTYPGAPVAGESAGGEAAPAPFADNRSTRDSTAAWLGSWYVIEGATLGGQFLAPHFSARFGLTPDHGVRYFSGYGPRTGSMWNAFRALLVEFVDPAAYAHAAEGALQTFVRLHAWMAQAGVTRDESWRVEGAA</sequence>
<protein>
    <submittedName>
        <fullName evidence="1">Heme oxygenase</fullName>
    </submittedName>
</protein>
<gene>
    <name evidence="1" type="ORF">D7S86_14395</name>
</gene>
<dbReference type="SUPFAM" id="SSF48613">
    <property type="entry name" value="Heme oxygenase-like"/>
    <property type="match status" value="1"/>
</dbReference>
<dbReference type="RefSeq" id="WP_121087511.1">
    <property type="nucleotide sequence ID" value="NZ_RBZU01000005.1"/>
</dbReference>
<evidence type="ECO:0000313" key="1">
    <source>
        <dbReference type="EMBL" id="RKP54820.1"/>
    </source>
</evidence>
<dbReference type="OrthoDB" id="9149607at2"/>
<dbReference type="CDD" id="cd19166">
    <property type="entry name" value="HemeO-bac"/>
    <property type="match status" value="1"/>
</dbReference>
<dbReference type="AlphaFoldDB" id="A0A494XW75"/>
<name>A0A494XW75_9BURK</name>
<dbReference type="Proteomes" id="UP000270342">
    <property type="component" value="Unassembled WGS sequence"/>
</dbReference>
<dbReference type="EMBL" id="RBZU01000005">
    <property type="protein sequence ID" value="RKP54820.1"/>
    <property type="molecule type" value="Genomic_DNA"/>
</dbReference>
<dbReference type="Gene3D" id="1.20.910.10">
    <property type="entry name" value="Heme oxygenase-like"/>
    <property type="match status" value="1"/>
</dbReference>
<dbReference type="InterPro" id="IPR016084">
    <property type="entry name" value="Haem_Oase-like_multi-hlx"/>
</dbReference>
<organism evidence="1 2">
    <name type="scientific">Pararobbsia silviterrae</name>
    <dbReference type="NCBI Taxonomy" id="1792498"/>
    <lineage>
        <taxon>Bacteria</taxon>
        <taxon>Pseudomonadati</taxon>
        <taxon>Pseudomonadota</taxon>
        <taxon>Betaproteobacteria</taxon>
        <taxon>Burkholderiales</taxon>
        <taxon>Burkholderiaceae</taxon>
        <taxon>Pararobbsia</taxon>
    </lineage>
</organism>